<proteinExistence type="predicted"/>
<organism evidence="2 3">
    <name type="scientific">Mycoplana azooxidifex</name>
    <dbReference type="NCBI Taxonomy" id="1636188"/>
    <lineage>
        <taxon>Bacteria</taxon>
        <taxon>Pseudomonadati</taxon>
        <taxon>Pseudomonadota</taxon>
        <taxon>Alphaproteobacteria</taxon>
        <taxon>Hyphomicrobiales</taxon>
        <taxon>Rhizobiaceae</taxon>
        <taxon>Mycoplana</taxon>
    </lineage>
</organism>
<dbReference type="EMBL" id="JACIEE010000001">
    <property type="protein sequence ID" value="MBB3974949.1"/>
    <property type="molecule type" value="Genomic_DNA"/>
</dbReference>
<evidence type="ECO:0000313" key="2">
    <source>
        <dbReference type="EMBL" id="MBB3974949.1"/>
    </source>
</evidence>
<dbReference type="RefSeq" id="WP_183797829.1">
    <property type="nucleotide sequence ID" value="NZ_JACIEE010000001.1"/>
</dbReference>
<feature type="compositionally biased region" description="Low complexity" evidence="1">
    <location>
        <begin position="74"/>
        <end position="93"/>
    </location>
</feature>
<dbReference type="AlphaFoldDB" id="A0A7W6D314"/>
<evidence type="ECO:0000256" key="1">
    <source>
        <dbReference type="SAM" id="MobiDB-lite"/>
    </source>
</evidence>
<accession>A0A7W6D314</accession>
<protein>
    <submittedName>
        <fullName evidence="2">Uncharacterized protein</fullName>
    </submittedName>
</protein>
<name>A0A7W6D314_9HYPH</name>
<evidence type="ECO:0000313" key="3">
    <source>
        <dbReference type="Proteomes" id="UP000574761"/>
    </source>
</evidence>
<reference evidence="2 3" key="1">
    <citation type="submission" date="2020-08" db="EMBL/GenBank/DDBJ databases">
        <title>Genomic Encyclopedia of Type Strains, Phase IV (KMG-IV): sequencing the most valuable type-strain genomes for metagenomic binning, comparative biology and taxonomic classification.</title>
        <authorList>
            <person name="Goeker M."/>
        </authorList>
    </citation>
    <scope>NUCLEOTIDE SEQUENCE [LARGE SCALE GENOMIC DNA]</scope>
    <source>
        <strain evidence="2 3">DSM 100211</strain>
    </source>
</reference>
<comment type="caution">
    <text evidence="2">The sequence shown here is derived from an EMBL/GenBank/DDBJ whole genome shotgun (WGS) entry which is preliminary data.</text>
</comment>
<gene>
    <name evidence="2" type="ORF">GGQ64_000125</name>
</gene>
<keyword evidence="3" id="KW-1185">Reference proteome</keyword>
<dbReference type="Proteomes" id="UP000574761">
    <property type="component" value="Unassembled WGS sequence"/>
</dbReference>
<sequence>MKAALIVMTILGCDDSVTQCHYIDTVDSTWQSVALCDAQSEAQMTRYQNANYPVVVAVCESRNGQQNAEAPDVLAPQPGAQATALPTPATEPAAPAPPEPSSAASKEGGITTRTIAMLRRNLPDTGAIRDTVTKPFRYAEDGYSWVVRKFAD</sequence>
<feature type="region of interest" description="Disordered" evidence="1">
    <location>
        <begin position="66"/>
        <end position="108"/>
    </location>
</feature>